<evidence type="ECO:0000256" key="4">
    <source>
        <dbReference type="ARBA" id="ARBA00023014"/>
    </source>
</evidence>
<dbReference type="Pfam" id="PF00355">
    <property type="entry name" value="Rieske"/>
    <property type="match status" value="1"/>
</dbReference>
<dbReference type="SUPFAM" id="SSF50022">
    <property type="entry name" value="ISP domain"/>
    <property type="match status" value="1"/>
</dbReference>
<dbReference type="GO" id="GO:0046872">
    <property type="term" value="F:metal ion binding"/>
    <property type="evidence" value="ECO:0007669"/>
    <property type="project" value="UniProtKB-KW"/>
</dbReference>
<gene>
    <name evidence="6" type="ORF">UFOPK2370_00133</name>
</gene>
<accession>A0A6J6N1L6</accession>
<dbReference type="InterPro" id="IPR017941">
    <property type="entry name" value="Rieske_2Fe-2S"/>
</dbReference>
<feature type="domain" description="Rieske" evidence="5">
    <location>
        <begin position="3"/>
        <end position="107"/>
    </location>
</feature>
<keyword evidence="1" id="KW-0001">2Fe-2S</keyword>
<dbReference type="InterPro" id="IPR036922">
    <property type="entry name" value="Rieske_2Fe-2S_sf"/>
</dbReference>
<evidence type="ECO:0000256" key="3">
    <source>
        <dbReference type="ARBA" id="ARBA00023004"/>
    </source>
</evidence>
<protein>
    <submittedName>
        <fullName evidence="6">Unannotated protein</fullName>
    </submittedName>
</protein>
<keyword evidence="2" id="KW-0479">Metal-binding</keyword>
<keyword evidence="3" id="KW-0408">Iron</keyword>
<evidence type="ECO:0000259" key="5">
    <source>
        <dbReference type="PROSITE" id="PS51296"/>
    </source>
</evidence>
<dbReference type="Gene3D" id="2.102.10.10">
    <property type="entry name" value="Rieske [2Fe-2S] iron-sulphur domain"/>
    <property type="match status" value="1"/>
</dbReference>
<dbReference type="PROSITE" id="PS51296">
    <property type="entry name" value="RIESKE"/>
    <property type="match status" value="1"/>
</dbReference>
<name>A0A6J6N1L6_9ZZZZ</name>
<evidence type="ECO:0000256" key="1">
    <source>
        <dbReference type="ARBA" id="ARBA00022714"/>
    </source>
</evidence>
<keyword evidence="4" id="KW-0411">Iron-sulfur</keyword>
<dbReference type="GO" id="GO:0051537">
    <property type="term" value="F:2 iron, 2 sulfur cluster binding"/>
    <property type="evidence" value="ECO:0007669"/>
    <property type="project" value="UniProtKB-KW"/>
</dbReference>
<sequence>MAIRICGVEDLAKGAYTRATLGGNVLAIFRSKDGNYHVVDDMCSHESISLTAHNQPNLEDFVHFTNDYVECPSHGAKFSFTDGSPTLPAFEPIRVYEVIIENDEVFVEYEA</sequence>
<dbReference type="AlphaFoldDB" id="A0A6J6N1L6"/>
<evidence type="ECO:0000256" key="2">
    <source>
        <dbReference type="ARBA" id="ARBA00022723"/>
    </source>
</evidence>
<dbReference type="EMBL" id="CAEZXK010000002">
    <property type="protein sequence ID" value="CAB4679118.1"/>
    <property type="molecule type" value="Genomic_DNA"/>
</dbReference>
<reference evidence="6" key="1">
    <citation type="submission" date="2020-05" db="EMBL/GenBank/DDBJ databases">
        <authorList>
            <person name="Chiriac C."/>
            <person name="Salcher M."/>
            <person name="Ghai R."/>
            <person name="Kavagutti S V."/>
        </authorList>
    </citation>
    <scope>NUCLEOTIDE SEQUENCE</scope>
</reference>
<evidence type="ECO:0000313" key="6">
    <source>
        <dbReference type="EMBL" id="CAB4679118.1"/>
    </source>
</evidence>
<organism evidence="6">
    <name type="scientific">freshwater metagenome</name>
    <dbReference type="NCBI Taxonomy" id="449393"/>
    <lineage>
        <taxon>unclassified sequences</taxon>
        <taxon>metagenomes</taxon>
        <taxon>ecological metagenomes</taxon>
    </lineage>
</organism>
<proteinExistence type="predicted"/>